<comment type="similarity">
    <text evidence="2">Belongs to the FliH family.</text>
</comment>
<evidence type="ECO:0000313" key="10">
    <source>
        <dbReference type="EMBL" id="PQJ95249.1"/>
    </source>
</evidence>
<evidence type="ECO:0000256" key="2">
    <source>
        <dbReference type="ARBA" id="ARBA00006602"/>
    </source>
</evidence>
<comment type="caution">
    <text evidence="10">The sequence shown here is derived from an EMBL/GenBank/DDBJ whole genome shotgun (WGS) entry which is preliminary data.</text>
</comment>
<evidence type="ECO:0000256" key="3">
    <source>
        <dbReference type="ARBA" id="ARBA00016507"/>
    </source>
</evidence>
<organism evidence="10 11">
    <name type="scientific">Chromatium okenii</name>
    <dbReference type="NCBI Taxonomy" id="61644"/>
    <lineage>
        <taxon>Bacteria</taxon>
        <taxon>Pseudomonadati</taxon>
        <taxon>Pseudomonadota</taxon>
        <taxon>Gammaproteobacteria</taxon>
        <taxon>Chromatiales</taxon>
        <taxon>Chromatiaceae</taxon>
        <taxon>Chromatium</taxon>
    </lineage>
</organism>
<dbReference type="InterPro" id="IPR051472">
    <property type="entry name" value="T3SS_Stator/FliH"/>
</dbReference>
<dbReference type="GO" id="GO:0015031">
    <property type="term" value="P:protein transport"/>
    <property type="evidence" value="ECO:0007669"/>
    <property type="project" value="UniProtKB-KW"/>
</dbReference>
<keyword evidence="4" id="KW-0813">Transport</keyword>
<evidence type="ECO:0000313" key="11">
    <source>
        <dbReference type="Proteomes" id="UP000239936"/>
    </source>
</evidence>
<evidence type="ECO:0000256" key="7">
    <source>
        <dbReference type="ARBA" id="ARBA00023225"/>
    </source>
</evidence>
<sequence length="224" mass="24756">MVEDDDDNTVENFAEPVMPLPTPEEVTAIQEAARIAGEEAGYQTGYQAGYDAGNALALQRAAVEEEAREQRELALRDQQEEMLKVAVQALENIAHALSDPLADSVDALEPELLLLVTTLARQVILEELQQRPELIVTVLREALKQLPSRNHPLRIHLHPDDQVILEVYAKTADETMTWLPNPTIERGGCIVESGASRIDATVETRLQQNIAAIWGELAPPEMTP</sequence>
<protein>
    <recommendedName>
        <fullName evidence="3">Flagellar assembly protein FliH</fullName>
    </recommendedName>
</protein>
<evidence type="ECO:0000256" key="6">
    <source>
        <dbReference type="ARBA" id="ARBA00022927"/>
    </source>
</evidence>
<evidence type="ECO:0000256" key="8">
    <source>
        <dbReference type="SAM" id="MobiDB-lite"/>
    </source>
</evidence>
<dbReference type="Pfam" id="PF02108">
    <property type="entry name" value="FliH"/>
    <property type="match status" value="1"/>
</dbReference>
<dbReference type="GO" id="GO:0005829">
    <property type="term" value="C:cytosol"/>
    <property type="evidence" value="ECO:0007669"/>
    <property type="project" value="TreeGrafter"/>
</dbReference>
<evidence type="ECO:0000256" key="4">
    <source>
        <dbReference type="ARBA" id="ARBA00022448"/>
    </source>
</evidence>
<keyword evidence="10" id="KW-0966">Cell projection</keyword>
<dbReference type="EMBL" id="PPGH01000037">
    <property type="protein sequence ID" value="PQJ95249.1"/>
    <property type="molecule type" value="Genomic_DNA"/>
</dbReference>
<dbReference type="InterPro" id="IPR018035">
    <property type="entry name" value="Flagellar_FliH/T3SS_HrpE"/>
</dbReference>
<evidence type="ECO:0000256" key="1">
    <source>
        <dbReference type="ARBA" id="ARBA00003041"/>
    </source>
</evidence>
<keyword evidence="11" id="KW-1185">Reference proteome</keyword>
<dbReference type="AlphaFoldDB" id="A0A2S7XND4"/>
<evidence type="ECO:0000256" key="5">
    <source>
        <dbReference type="ARBA" id="ARBA00022795"/>
    </source>
</evidence>
<accession>A0A2S7XND4</accession>
<dbReference type="SUPFAM" id="SSF160527">
    <property type="entry name" value="V-type ATPase subunit E-like"/>
    <property type="match status" value="1"/>
</dbReference>
<dbReference type="GO" id="GO:0044781">
    <property type="term" value="P:bacterial-type flagellum organization"/>
    <property type="evidence" value="ECO:0007669"/>
    <property type="project" value="UniProtKB-KW"/>
</dbReference>
<name>A0A2S7XND4_9GAMM</name>
<comment type="function">
    <text evidence="1">Needed for flagellar regrowth and assembly.</text>
</comment>
<reference evidence="10 11" key="1">
    <citation type="submission" date="2018-01" db="EMBL/GenBank/DDBJ databases">
        <title>The complete genome sequence of Chromatium okenii LaCa, a purple sulfur bacterium with a turbulent life.</title>
        <authorList>
            <person name="Luedin S.M."/>
            <person name="Liechti N."/>
            <person name="Storelli N."/>
            <person name="Danza F."/>
            <person name="Wittwer M."/>
            <person name="Pothier J.F."/>
            <person name="Tonolla M.A."/>
        </authorList>
    </citation>
    <scope>NUCLEOTIDE SEQUENCE [LARGE SCALE GENOMIC DNA]</scope>
    <source>
        <strain evidence="10 11">LaCa</strain>
    </source>
</reference>
<keyword evidence="7" id="KW-1006">Bacterial flagellum protein export</keyword>
<keyword evidence="6" id="KW-0653">Protein transport</keyword>
<keyword evidence="10" id="KW-0282">Flagellum</keyword>
<keyword evidence="10" id="KW-0969">Cilium</keyword>
<keyword evidence="5" id="KW-1005">Bacterial flagellum biogenesis</keyword>
<dbReference type="PANTHER" id="PTHR34982:SF1">
    <property type="entry name" value="FLAGELLAR ASSEMBLY PROTEIN FLIH"/>
    <property type="match status" value="1"/>
</dbReference>
<dbReference type="OrthoDB" id="6196089at2"/>
<gene>
    <name evidence="10" type="ORF">CXB77_13390</name>
</gene>
<dbReference type="Proteomes" id="UP000239936">
    <property type="component" value="Unassembled WGS sequence"/>
</dbReference>
<feature type="region of interest" description="Disordered" evidence="8">
    <location>
        <begin position="1"/>
        <end position="22"/>
    </location>
</feature>
<dbReference type="PANTHER" id="PTHR34982">
    <property type="entry name" value="YOP PROTEINS TRANSLOCATION PROTEIN L"/>
    <property type="match status" value="1"/>
</dbReference>
<feature type="domain" description="Flagellar assembly protein FliH/Type III secretion system HrpE" evidence="9">
    <location>
        <begin position="86"/>
        <end position="208"/>
    </location>
</feature>
<evidence type="ECO:0000259" key="9">
    <source>
        <dbReference type="Pfam" id="PF02108"/>
    </source>
</evidence>
<proteinExistence type="inferred from homology"/>